<dbReference type="OrthoDB" id="1600564at2759"/>
<dbReference type="EMBL" id="VAHF01000010">
    <property type="protein sequence ID" value="TXG53393.1"/>
    <property type="molecule type" value="Genomic_DNA"/>
</dbReference>
<dbReference type="Proteomes" id="UP000323000">
    <property type="component" value="Chromosome 10"/>
</dbReference>
<dbReference type="PANTHER" id="PTHR45650:SF8">
    <property type="entry name" value="GDSL ESTERASE_LIPASE"/>
    <property type="match status" value="1"/>
</dbReference>
<keyword evidence="3" id="KW-0964">Secreted</keyword>
<proteinExistence type="inferred from homology"/>
<evidence type="ECO:0000313" key="10">
    <source>
        <dbReference type="Proteomes" id="UP000323000"/>
    </source>
</evidence>
<dbReference type="AlphaFoldDB" id="A0A5C7H8G3"/>
<dbReference type="PANTHER" id="PTHR45650">
    <property type="entry name" value="GDSL-LIKE LIPASE/ACYLHYDROLASE-RELATED"/>
    <property type="match status" value="1"/>
</dbReference>
<evidence type="ECO:0000256" key="2">
    <source>
        <dbReference type="ARBA" id="ARBA00008668"/>
    </source>
</evidence>
<keyword evidence="6" id="KW-0442">Lipid degradation</keyword>
<comment type="subcellular location">
    <subcellularLocation>
        <location evidence="1">Secreted</location>
    </subcellularLocation>
</comment>
<accession>A0A5C7H8G3</accession>
<comment type="caution">
    <text evidence="9">The sequence shown here is derived from an EMBL/GenBank/DDBJ whole genome shotgun (WGS) entry which is preliminary data.</text>
</comment>
<gene>
    <name evidence="9" type="ORF">EZV62_022562</name>
</gene>
<evidence type="ECO:0000256" key="8">
    <source>
        <dbReference type="SAM" id="SignalP"/>
    </source>
</evidence>
<dbReference type="InterPro" id="IPR001087">
    <property type="entry name" value="GDSL"/>
</dbReference>
<protein>
    <recommendedName>
        <fullName evidence="11">SGNH hydrolase-type esterase domain-containing protein</fullName>
    </recommendedName>
</protein>
<comment type="similarity">
    <text evidence="2">Belongs to the 'GDSL' lipolytic enzyme family.</text>
</comment>
<organism evidence="9 10">
    <name type="scientific">Acer yangbiense</name>
    <dbReference type="NCBI Taxonomy" id="1000413"/>
    <lineage>
        <taxon>Eukaryota</taxon>
        <taxon>Viridiplantae</taxon>
        <taxon>Streptophyta</taxon>
        <taxon>Embryophyta</taxon>
        <taxon>Tracheophyta</taxon>
        <taxon>Spermatophyta</taxon>
        <taxon>Magnoliopsida</taxon>
        <taxon>eudicotyledons</taxon>
        <taxon>Gunneridae</taxon>
        <taxon>Pentapetalae</taxon>
        <taxon>rosids</taxon>
        <taxon>malvids</taxon>
        <taxon>Sapindales</taxon>
        <taxon>Sapindaceae</taxon>
        <taxon>Hippocastanoideae</taxon>
        <taxon>Acereae</taxon>
        <taxon>Acer</taxon>
    </lineage>
</organism>
<evidence type="ECO:0000256" key="7">
    <source>
        <dbReference type="ARBA" id="ARBA00023098"/>
    </source>
</evidence>
<evidence type="ECO:0000313" key="9">
    <source>
        <dbReference type="EMBL" id="TXG53393.1"/>
    </source>
</evidence>
<evidence type="ECO:0000256" key="3">
    <source>
        <dbReference type="ARBA" id="ARBA00022525"/>
    </source>
</evidence>
<name>A0A5C7H8G3_9ROSI</name>
<dbReference type="Pfam" id="PF00657">
    <property type="entry name" value="Lipase_GDSL"/>
    <property type="match status" value="1"/>
</dbReference>
<evidence type="ECO:0000256" key="4">
    <source>
        <dbReference type="ARBA" id="ARBA00022729"/>
    </source>
</evidence>
<dbReference type="Gene3D" id="3.40.50.1110">
    <property type="entry name" value="SGNH hydrolase"/>
    <property type="match status" value="2"/>
</dbReference>
<dbReference type="GO" id="GO:0005576">
    <property type="term" value="C:extracellular region"/>
    <property type="evidence" value="ECO:0007669"/>
    <property type="project" value="UniProtKB-SubCell"/>
</dbReference>
<evidence type="ECO:0000256" key="6">
    <source>
        <dbReference type="ARBA" id="ARBA00022963"/>
    </source>
</evidence>
<evidence type="ECO:0000256" key="5">
    <source>
        <dbReference type="ARBA" id="ARBA00022801"/>
    </source>
</evidence>
<dbReference type="InterPro" id="IPR051238">
    <property type="entry name" value="GDSL_esterase/lipase"/>
</dbReference>
<dbReference type="GO" id="GO:0016042">
    <property type="term" value="P:lipid catabolic process"/>
    <property type="evidence" value="ECO:0007669"/>
    <property type="project" value="UniProtKB-KW"/>
</dbReference>
<dbReference type="GO" id="GO:0016788">
    <property type="term" value="F:hydrolase activity, acting on ester bonds"/>
    <property type="evidence" value="ECO:0007669"/>
    <property type="project" value="InterPro"/>
</dbReference>
<keyword evidence="5" id="KW-0378">Hydrolase</keyword>
<feature type="signal peptide" evidence="8">
    <location>
        <begin position="1"/>
        <end position="32"/>
    </location>
</feature>
<dbReference type="InterPro" id="IPR036514">
    <property type="entry name" value="SGNH_hydro_sf"/>
</dbReference>
<feature type="chain" id="PRO_5023131583" description="SGNH hydrolase-type esterase domain-containing protein" evidence="8">
    <location>
        <begin position="33"/>
        <end position="294"/>
    </location>
</feature>
<evidence type="ECO:0008006" key="11">
    <source>
        <dbReference type="Google" id="ProtNLM"/>
    </source>
</evidence>
<keyword evidence="10" id="KW-1185">Reference proteome</keyword>
<keyword evidence="7" id="KW-0443">Lipid metabolism</keyword>
<reference evidence="10" key="1">
    <citation type="journal article" date="2019" name="Gigascience">
        <title>De novo genome assembly of the endangered Acer yangbiense, a plant species with extremely small populations endemic to Yunnan Province, China.</title>
        <authorList>
            <person name="Yang J."/>
            <person name="Wariss H.M."/>
            <person name="Tao L."/>
            <person name="Zhang R."/>
            <person name="Yun Q."/>
            <person name="Hollingsworth P."/>
            <person name="Dao Z."/>
            <person name="Luo G."/>
            <person name="Guo H."/>
            <person name="Ma Y."/>
            <person name="Sun W."/>
        </authorList>
    </citation>
    <scope>NUCLEOTIDE SEQUENCE [LARGE SCALE GENOMIC DNA]</scope>
    <source>
        <strain evidence="10">cv. Malutang</strain>
    </source>
</reference>
<evidence type="ECO:0000256" key="1">
    <source>
        <dbReference type="ARBA" id="ARBA00004613"/>
    </source>
</evidence>
<keyword evidence="4 8" id="KW-0732">Signal</keyword>
<sequence length="294" mass="32462">MMSSNNQRVRFPSSTIMLVVLMIMMSFSPDHHRVVVGAPLVPTLFVFGDSLVDDGNNNFLSSIAKANYYPYGVDFDFGVPTGRFSNGKNFIDFIARMIGVAYPPPFADPNTIGTRLLRGVNYASAVPGILNESGRHYALYSVGLRKFFVVRIGPLGCIPNYRASRQAPQGRCVDSVNQMLGTYNEGLKSVVDQLNKRPGAVFAYGNSYGATGDILNNPEKFRFSVIDRGCCGVGRDLRQVTCLPFAIPCPNRNQYLIWDAFHPTEVANVILANKAFYGSPLDAYPFNIQTMILQ</sequence>